<organism evidence="3 4">
    <name type="scientific">Brassica cretica</name>
    <name type="common">Mustard</name>
    <dbReference type="NCBI Taxonomy" id="69181"/>
    <lineage>
        <taxon>Eukaryota</taxon>
        <taxon>Viridiplantae</taxon>
        <taxon>Streptophyta</taxon>
        <taxon>Embryophyta</taxon>
        <taxon>Tracheophyta</taxon>
        <taxon>Spermatophyta</taxon>
        <taxon>Magnoliopsida</taxon>
        <taxon>eudicotyledons</taxon>
        <taxon>Gunneridae</taxon>
        <taxon>Pentapetalae</taxon>
        <taxon>rosids</taxon>
        <taxon>malvids</taxon>
        <taxon>Brassicales</taxon>
        <taxon>Brassicaceae</taxon>
        <taxon>Brassiceae</taxon>
        <taxon>Brassica</taxon>
    </lineage>
</organism>
<dbReference type="AlphaFoldDB" id="A0A8S9JML5"/>
<gene>
    <name evidence="3" type="ORF">F2Q68_00005443</name>
</gene>
<evidence type="ECO:0000256" key="2">
    <source>
        <dbReference type="SAM" id="Phobius"/>
    </source>
</evidence>
<keyword evidence="2" id="KW-0472">Membrane</keyword>
<evidence type="ECO:0000313" key="4">
    <source>
        <dbReference type="Proteomes" id="UP000712281"/>
    </source>
</evidence>
<feature type="compositionally biased region" description="Low complexity" evidence="1">
    <location>
        <begin position="135"/>
        <end position="150"/>
    </location>
</feature>
<evidence type="ECO:0000313" key="3">
    <source>
        <dbReference type="EMBL" id="KAF2583391.1"/>
    </source>
</evidence>
<name>A0A8S9JML5_BRACR</name>
<protein>
    <submittedName>
        <fullName evidence="3">Uncharacterized protein</fullName>
    </submittedName>
</protein>
<feature type="transmembrane region" description="Helical" evidence="2">
    <location>
        <begin position="57"/>
        <end position="82"/>
    </location>
</feature>
<comment type="caution">
    <text evidence="3">The sequence shown here is derived from an EMBL/GenBank/DDBJ whole genome shotgun (WGS) entry which is preliminary data.</text>
</comment>
<accession>A0A8S9JML5</accession>
<feature type="region of interest" description="Disordered" evidence="1">
    <location>
        <begin position="135"/>
        <end position="187"/>
    </location>
</feature>
<keyword evidence="2" id="KW-1133">Transmembrane helix</keyword>
<dbReference type="Proteomes" id="UP000712281">
    <property type="component" value="Unassembled WGS sequence"/>
</dbReference>
<proteinExistence type="predicted"/>
<dbReference type="EMBL" id="QGKW02001660">
    <property type="protein sequence ID" value="KAF2583391.1"/>
    <property type="molecule type" value="Genomic_DNA"/>
</dbReference>
<evidence type="ECO:0000256" key="1">
    <source>
        <dbReference type="SAM" id="MobiDB-lite"/>
    </source>
</evidence>
<sequence length="187" mass="20027">MASDEITGNVNSPRVDSIVSSITSSSGPSSLVPQIAHVGQRLFVLSLDGFLGKCVCIWYSLVIVVMVGIFPMGVIVIVGCILPPPPRSFGRLIRVNLLRLGASLGANKVVVLMEPRVVWWKDGLLDLRVRCKLSPMSTTPRKSSSRSSTMLGPRYGITSIDGKGAPSIDSPSSPRQLPLAKKTTTLQ</sequence>
<keyword evidence="2" id="KW-0812">Transmembrane</keyword>
<reference evidence="3" key="1">
    <citation type="submission" date="2019-12" db="EMBL/GenBank/DDBJ databases">
        <title>Genome sequencing and annotation of Brassica cretica.</title>
        <authorList>
            <person name="Studholme D.J."/>
            <person name="Sarris P.F."/>
        </authorList>
    </citation>
    <scope>NUCLEOTIDE SEQUENCE</scope>
    <source>
        <strain evidence="3">PFS-001/15</strain>
        <tissue evidence="3">Leaf</tissue>
    </source>
</reference>